<name>A0A4U5JY30_9GAMM</name>
<dbReference type="RefSeq" id="WP_137265914.1">
    <property type="nucleotide sequence ID" value="NZ_SZUA01000001.1"/>
</dbReference>
<evidence type="ECO:0000259" key="6">
    <source>
        <dbReference type="Pfam" id="PF08281"/>
    </source>
</evidence>
<dbReference type="GO" id="GO:0006352">
    <property type="term" value="P:DNA-templated transcription initiation"/>
    <property type="evidence" value="ECO:0007669"/>
    <property type="project" value="InterPro"/>
</dbReference>
<dbReference type="Gene3D" id="1.10.10.10">
    <property type="entry name" value="Winged helix-like DNA-binding domain superfamily/Winged helix DNA-binding domain"/>
    <property type="match status" value="1"/>
</dbReference>
<comment type="similarity">
    <text evidence="1">Belongs to the sigma-70 factor family. ECF subfamily.</text>
</comment>
<dbReference type="EMBL" id="SZUA01000001">
    <property type="protein sequence ID" value="TKR33708.1"/>
    <property type="molecule type" value="Genomic_DNA"/>
</dbReference>
<dbReference type="PANTHER" id="PTHR43133">
    <property type="entry name" value="RNA POLYMERASE ECF-TYPE SIGMA FACTO"/>
    <property type="match status" value="1"/>
</dbReference>
<keyword evidence="8" id="KW-1185">Reference proteome</keyword>
<organism evidence="7 8">
    <name type="scientific">Luteimonas gilva</name>
    <dbReference type="NCBI Taxonomy" id="2572684"/>
    <lineage>
        <taxon>Bacteria</taxon>
        <taxon>Pseudomonadati</taxon>
        <taxon>Pseudomonadota</taxon>
        <taxon>Gammaproteobacteria</taxon>
        <taxon>Lysobacterales</taxon>
        <taxon>Lysobacteraceae</taxon>
        <taxon>Luteimonas</taxon>
    </lineage>
</organism>
<dbReference type="GO" id="GO:0016987">
    <property type="term" value="F:sigma factor activity"/>
    <property type="evidence" value="ECO:0007669"/>
    <property type="project" value="UniProtKB-KW"/>
</dbReference>
<dbReference type="AlphaFoldDB" id="A0A4U5JY30"/>
<evidence type="ECO:0000259" key="5">
    <source>
        <dbReference type="Pfam" id="PF04542"/>
    </source>
</evidence>
<dbReference type="InterPro" id="IPR014284">
    <property type="entry name" value="RNA_pol_sigma-70_dom"/>
</dbReference>
<proteinExistence type="inferred from homology"/>
<dbReference type="InterPro" id="IPR013325">
    <property type="entry name" value="RNA_pol_sigma_r2"/>
</dbReference>
<dbReference type="InterPro" id="IPR013249">
    <property type="entry name" value="RNA_pol_sigma70_r4_t2"/>
</dbReference>
<protein>
    <submittedName>
        <fullName evidence="7">RNA polymerase sigma factor</fullName>
    </submittedName>
</protein>
<dbReference type="CDD" id="cd06171">
    <property type="entry name" value="Sigma70_r4"/>
    <property type="match status" value="1"/>
</dbReference>
<evidence type="ECO:0000256" key="3">
    <source>
        <dbReference type="ARBA" id="ARBA00023082"/>
    </source>
</evidence>
<dbReference type="Proteomes" id="UP000308707">
    <property type="component" value="Unassembled WGS sequence"/>
</dbReference>
<keyword evidence="4" id="KW-0804">Transcription</keyword>
<evidence type="ECO:0000256" key="1">
    <source>
        <dbReference type="ARBA" id="ARBA00010641"/>
    </source>
</evidence>
<dbReference type="InterPro" id="IPR007627">
    <property type="entry name" value="RNA_pol_sigma70_r2"/>
</dbReference>
<evidence type="ECO:0000256" key="2">
    <source>
        <dbReference type="ARBA" id="ARBA00023015"/>
    </source>
</evidence>
<evidence type="ECO:0000313" key="7">
    <source>
        <dbReference type="EMBL" id="TKR33708.1"/>
    </source>
</evidence>
<dbReference type="NCBIfam" id="TIGR02937">
    <property type="entry name" value="sigma70-ECF"/>
    <property type="match status" value="1"/>
</dbReference>
<keyword evidence="2" id="KW-0805">Transcription regulation</keyword>
<accession>A0A4U5JY30</accession>
<dbReference type="InterPro" id="IPR039425">
    <property type="entry name" value="RNA_pol_sigma-70-like"/>
</dbReference>
<feature type="domain" description="RNA polymerase sigma factor 70 region 4 type 2" evidence="6">
    <location>
        <begin position="113"/>
        <end position="162"/>
    </location>
</feature>
<feature type="domain" description="RNA polymerase sigma-70 region 2" evidence="5">
    <location>
        <begin position="27"/>
        <end position="90"/>
    </location>
</feature>
<dbReference type="Pfam" id="PF08281">
    <property type="entry name" value="Sigma70_r4_2"/>
    <property type="match status" value="1"/>
</dbReference>
<evidence type="ECO:0000256" key="4">
    <source>
        <dbReference type="ARBA" id="ARBA00023163"/>
    </source>
</evidence>
<dbReference type="SUPFAM" id="SSF88659">
    <property type="entry name" value="Sigma3 and sigma4 domains of RNA polymerase sigma factors"/>
    <property type="match status" value="1"/>
</dbReference>
<dbReference type="InterPro" id="IPR013324">
    <property type="entry name" value="RNA_pol_sigma_r3/r4-like"/>
</dbReference>
<dbReference type="InterPro" id="IPR036388">
    <property type="entry name" value="WH-like_DNA-bd_sf"/>
</dbReference>
<evidence type="ECO:0000313" key="8">
    <source>
        <dbReference type="Proteomes" id="UP000308707"/>
    </source>
</evidence>
<dbReference type="GO" id="GO:0003677">
    <property type="term" value="F:DNA binding"/>
    <property type="evidence" value="ECO:0007669"/>
    <property type="project" value="InterPro"/>
</dbReference>
<dbReference type="SUPFAM" id="SSF88946">
    <property type="entry name" value="Sigma2 domain of RNA polymerase sigma factors"/>
    <property type="match status" value="1"/>
</dbReference>
<comment type="caution">
    <text evidence="7">The sequence shown here is derived from an EMBL/GenBank/DDBJ whole genome shotgun (WGS) entry which is preliminary data.</text>
</comment>
<gene>
    <name evidence="7" type="ORF">FCE95_05365</name>
</gene>
<reference evidence="7 8" key="1">
    <citation type="submission" date="2019-04" db="EMBL/GenBank/DDBJ databases">
        <title>Reference strain of H23.</title>
        <authorList>
            <person name="Luo X."/>
        </authorList>
    </citation>
    <scope>NUCLEOTIDE SEQUENCE [LARGE SCALE GENOMIC DNA]</scope>
    <source>
        <strain evidence="7 8">H23</strain>
    </source>
</reference>
<keyword evidence="3" id="KW-0731">Sigma factor</keyword>
<dbReference type="Pfam" id="PF04542">
    <property type="entry name" value="Sigma70_r2"/>
    <property type="match status" value="1"/>
</dbReference>
<dbReference type="PANTHER" id="PTHR43133:SF51">
    <property type="entry name" value="RNA POLYMERASE SIGMA FACTOR"/>
    <property type="match status" value="1"/>
</dbReference>
<dbReference type="Gene3D" id="1.10.1740.10">
    <property type="match status" value="1"/>
</dbReference>
<dbReference type="OrthoDB" id="9803470at2"/>
<sequence>MAANPSPEEFQAAQRGDRAALESLLAHSRQDLRRYAEYHCSINDVEDAVQESLFLVARKIGHLRAIEAYASWLFRIVKRECNRLKRGLRRMVLQPSLEEIDGPHYPPPDGLLRDLARTLQAMPAHYREIVLLRDYEGLSMAEIAARLGLHLEAAKARLHRARGLARQLLSVPEAPLMPA</sequence>